<keyword evidence="2" id="KW-1185">Reference proteome</keyword>
<dbReference type="Proteomes" id="UP000308549">
    <property type="component" value="Unassembled WGS sequence"/>
</dbReference>
<protein>
    <submittedName>
        <fullName evidence="1">Uncharacterized protein</fullName>
    </submittedName>
</protein>
<name>A0A4U0TXK7_9PEZI</name>
<evidence type="ECO:0000313" key="2">
    <source>
        <dbReference type="Proteomes" id="UP000308549"/>
    </source>
</evidence>
<reference evidence="1 2" key="1">
    <citation type="submission" date="2017-03" db="EMBL/GenBank/DDBJ databases">
        <title>Genomes of endolithic fungi from Antarctica.</title>
        <authorList>
            <person name="Coleine C."/>
            <person name="Masonjones S."/>
            <person name="Stajich J.E."/>
        </authorList>
    </citation>
    <scope>NUCLEOTIDE SEQUENCE [LARGE SCALE GENOMIC DNA]</scope>
    <source>
        <strain evidence="1 2">CCFEE 6315</strain>
    </source>
</reference>
<dbReference type="AlphaFoldDB" id="A0A4U0TXK7"/>
<gene>
    <name evidence="1" type="ORF">B0A50_04568</name>
</gene>
<organism evidence="1 2">
    <name type="scientific">Salinomyces thailandicus</name>
    <dbReference type="NCBI Taxonomy" id="706561"/>
    <lineage>
        <taxon>Eukaryota</taxon>
        <taxon>Fungi</taxon>
        <taxon>Dikarya</taxon>
        <taxon>Ascomycota</taxon>
        <taxon>Pezizomycotina</taxon>
        <taxon>Dothideomycetes</taxon>
        <taxon>Dothideomycetidae</taxon>
        <taxon>Mycosphaerellales</taxon>
        <taxon>Teratosphaeriaceae</taxon>
        <taxon>Salinomyces</taxon>
    </lineage>
</organism>
<sequence>MRRDFWIFGDRDMERKKARFNSATRSSNTKRVTRYLNEWKCLRETGGAATPPPLVCSTICDGRVLKFVKDWLTLFLVAARTARAVVKETALLEGGNLRPPQCLPVIATAWLVTRPVNLA</sequence>
<evidence type="ECO:0000313" key="1">
    <source>
        <dbReference type="EMBL" id="TKA27231.1"/>
    </source>
</evidence>
<proteinExistence type="predicted"/>
<comment type="caution">
    <text evidence="1">The sequence shown here is derived from an EMBL/GenBank/DDBJ whole genome shotgun (WGS) entry which is preliminary data.</text>
</comment>
<accession>A0A4U0TXK7</accession>
<dbReference type="EMBL" id="NAJL01000024">
    <property type="protein sequence ID" value="TKA27231.1"/>
    <property type="molecule type" value="Genomic_DNA"/>
</dbReference>